<gene>
    <name evidence="2" type="ORF">E2C01_051846</name>
</gene>
<sequence length="61" mass="6442">MGQEQTAHGTRIKFSGIGKSFVSLCVLHKQPTPFVGQEAPLTHETRNTNTDAGKSSGVSTA</sequence>
<keyword evidence="3" id="KW-1185">Reference proteome</keyword>
<dbReference type="EMBL" id="VSRR010015141">
    <property type="protein sequence ID" value="MPC57857.1"/>
    <property type="molecule type" value="Genomic_DNA"/>
</dbReference>
<evidence type="ECO:0000256" key="1">
    <source>
        <dbReference type="SAM" id="MobiDB-lite"/>
    </source>
</evidence>
<dbReference type="Proteomes" id="UP000324222">
    <property type="component" value="Unassembled WGS sequence"/>
</dbReference>
<protein>
    <submittedName>
        <fullName evidence="2">Uncharacterized protein</fullName>
    </submittedName>
</protein>
<dbReference type="AlphaFoldDB" id="A0A5B7GKT0"/>
<evidence type="ECO:0000313" key="2">
    <source>
        <dbReference type="EMBL" id="MPC57857.1"/>
    </source>
</evidence>
<proteinExistence type="predicted"/>
<accession>A0A5B7GKT0</accession>
<reference evidence="2 3" key="1">
    <citation type="submission" date="2019-05" db="EMBL/GenBank/DDBJ databases">
        <title>Another draft genome of Portunus trituberculatus and its Hox gene families provides insights of decapod evolution.</title>
        <authorList>
            <person name="Jeong J.-H."/>
            <person name="Song I."/>
            <person name="Kim S."/>
            <person name="Choi T."/>
            <person name="Kim D."/>
            <person name="Ryu S."/>
            <person name="Kim W."/>
        </authorList>
    </citation>
    <scope>NUCLEOTIDE SEQUENCE [LARGE SCALE GENOMIC DNA]</scope>
    <source>
        <tissue evidence="2">Muscle</tissue>
    </source>
</reference>
<name>A0A5B7GKT0_PORTR</name>
<feature type="region of interest" description="Disordered" evidence="1">
    <location>
        <begin position="34"/>
        <end position="61"/>
    </location>
</feature>
<evidence type="ECO:0000313" key="3">
    <source>
        <dbReference type="Proteomes" id="UP000324222"/>
    </source>
</evidence>
<feature type="compositionally biased region" description="Polar residues" evidence="1">
    <location>
        <begin position="47"/>
        <end position="61"/>
    </location>
</feature>
<comment type="caution">
    <text evidence="2">The sequence shown here is derived from an EMBL/GenBank/DDBJ whole genome shotgun (WGS) entry which is preliminary data.</text>
</comment>
<organism evidence="2 3">
    <name type="scientific">Portunus trituberculatus</name>
    <name type="common">Swimming crab</name>
    <name type="synonym">Neptunus trituberculatus</name>
    <dbReference type="NCBI Taxonomy" id="210409"/>
    <lineage>
        <taxon>Eukaryota</taxon>
        <taxon>Metazoa</taxon>
        <taxon>Ecdysozoa</taxon>
        <taxon>Arthropoda</taxon>
        <taxon>Crustacea</taxon>
        <taxon>Multicrustacea</taxon>
        <taxon>Malacostraca</taxon>
        <taxon>Eumalacostraca</taxon>
        <taxon>Eucarida</taxon>
        <taxon>Decapoda</taxon>
        <taxon>Pleocyemata</taxon>
        <taxon>Brachyura</taxon>
        <taxon>Eubrachyura</taxon>
        <taxon>Portunoidea</taxon>
        <taxon>Portunidae</taxon>
        <taxon>Portuninae</taxon>
        <taxon>Portunus</taxon>
    </lineage>
</organism>